<protein>
    <recommendedName>
        <fullName evidence="2">DUF4868 domain-containing protein</fullName>
    </recommendedName>
</protein>
<gene>
    <name evidence="1" type="ORF">CULFYP111_00499</name>
</gene>
<dbReference type="EMBL" id="CACRSK010000001">
    <property type="protein sequence ID" value="VYS81803.1"/>
    <property type="molecule type" value="Genomic_DNA"/>
</dbReference>
<sequence>MTKYYRISTLENDEIKNNLKYIVSKKDNLNEFGKFIQSNFTLQDKKIKMIEDDLYEIFIKESKEPLNLGNLYMKFKELGLEKLPYSSYIFTFNNNEIVFFISEEDKIYDSNSYFILTNNQSEFDEFCNDKKIDNFYIREPKSSEEVLYKVGFNDNCFIIFQKFQNEKNFVYDNNILKILLIELIYLSYKEIAIESENKLKNDFDKITVDEIIALRKNFFKYKITTNYKIKANRKEASEIFTLVKKTLKFEETYDEIYKNLNEYFAIVNE</sequence>
<evidence type="ECO:0008006" key="2">
    <source>
        <dbReference type="Google" id="ProtNLM"/>
    </source>
</evidence>
<evidence type="ECO:0000313" key="1">
    <source>
        <dbReference type="EMBL" id="VYS81803.1"/>
    </source>
</evidence>
<accession>A0A6N2RKH1</accession>
<dbReference type="AlphaFoldDB" id="A0A6N2RKH1"/>
<organism evidence="1">
    <name type="scientific">Campylobacter ureolyticus</name>
    <dbReference type="NCBI Taxonomy" id="827"/>
    <lineage>
        <taxon>Bacteria</taxon>
        <taxon>Pseudomonadati</taxon>
        <taxon>Campylobacterota</taxon>
        <taxon>Epsilonproteobacteria</taxon>
        <taxon>Campylobacterales</taxon>
        <taxon>Campylobacteraceae</taxon>
        <taxon>Campylobacter</taxon>
    </lineage>
</organism>
<proteinExistence type="predicted"/>
<name>A0A6N2RKH1_9BACT</name>
<reference evidence="1" key="1">
    <citation type="submission" date="2019-11" db="EMBL/GenBank/DDBJ databases">
        <authorList>
            <person name="Feng L."/>
        </authorList>
    </citation>
    <scope>NUCLEOTIDE SEQUENCE</scope>
    <source>
        <strain evidence="1">CUreolyticusLFYP111</strain>
    </source>
</reference>
<dbReference type="RefSeq" id="WP_156846978.1">
    <property type="nucleotide sequence ID" value="NZ_CACRSK010000001.1"/>
</dbReference>